<evidence type="ECO:0000256" key="5">
    <source>
        <dbReference type="ARBA" id="ARBA00022723"/>
    </source>
</evidence>
<evidence type="ECO:0000256" key="3">
    <source>
        <dbReference type="ARBA" id="ARBA00022490"/>
    </source>
</evidence>
<dbReference type="RefSeq" id="WP_367638127.1">
    <property type="nucleotide sequence ID" value="NZ_JBFNQN010000006.1"/>
</dbReference>
<dbReference type="Proteomes" id="UP001555826">
    <property type="component" value="Unassembled WGS sequence"/>
</dbReference>
<keyword evidence="4" id="KW-0678">Repressor</keyword>
<dbReference type="PANTHER" id="PTHR33202:SF18">
    <property type="entry name" value="TRANSCRIPTIONAL REGULATOR FURA"/>
    <property type="match status" value="1"/>
</dbReference>
<reference evidence="11 12" key="1">
    <citation type="submission" date="2024-07" db="EMBL/GenBank/DDBJ databases">
        <authorList>
            <person name="Thanompreechachai J."/>
            <person name="Duangmal K."/>
        </authorList>
    </citation>
    <scope>NUCLEOTIDE SEQUENCE [LARGE SCALE GENOMIC DNA]</scope>
    <source>
        <strain evidence="11 12">KCTC 19886</strain>
    </source>
</reference>
<evidence type="ECO:0000256" key="2">
    <source>
        <dbReference type="ARBA" id="ARBA00007957"/>
    </source>
</evidence>
<evidence type="ECO:0000256" key="7">
    <source>
        <dbReference type="ARBA" id="ARBA00023004"/>
    </source>
</evidence>
<keyword evidence="7" id="KW-0408">Iron</keyword>
<dbReference type="EMBL" id="JBFNQN010000006">
    <property type="protein sequence ID" value="MEW9265180.1"/>
    <property type="molecule type" value="Genomic_DNA"/>
</dbReference>
<keyword evidence="8" id="KW-0805">Transcription regulation</keyword>
<dbReference type="Gene3D" id="1.10.10.10">
    <property type="entry name" value="Winged helix-like DNA-binding domain superfamily/Winged helix DNA-binding domain"/>
    <property type="match status" value="1"/>
</dbReference>
<evidence type="ECO:0000256" key="6">
    <source>
        <dbReference type="ARBA" id="ARBA00022833"/>
    </source>
</evidence>
<sequence length="158" mass="16696">MTSTDHTSPEEVLRDAGLRSTAPRRTVLEVVADHPHVTAAGLAELLGTAGHRMSRQSLYNVLEDLTRTGLLRSIQPTGSAPRYETAVAGEHHHLVCRGCGTVVDVPCAVGTSPCLTPAQAPGFPVLDRAEVTWWGLCTACSADSGTSPDPASDSWRTP</sequence>
<evidence type="ECO:0000256" key="8">
    <source>
        <dbReference type="ARBA" id="ARBA00023015"/>
    </source>
</evidence>
<dbReference type="SUPFAM" id="SSF46785">
    <property type="entry name" value="Winged helix' DNA-binding domain"/>
    <property type="match status" value="1"/>
</dbReference>
<dbReference type="InterPro" id="IPR036390">
    <property type="entry name" value="WH_DNA-bd_sf"/>
</dbReference>
<proteinExistence type="inferred from homology"/>
<keyword evidence="10" id="KW-0804">Transcription</keyword>
<name>A0ABV3P6L0_9ACTN</name>
<comment type="caution">
    <text evidence="11">The sequence shown here is derived from an EMBL/GenBank/DDBJ whole genome shotgun (WGS) entry which is preliminary data.</text>
</comment>
<dbReference type="Gene3D" id="3.30.1490.190">
    <property type="match status" value="1"/>
</dbReference>
<dbReference type="InterPro" id="IPR043135">
    <property type="entry name" value="Fur_C"/>
</dbReference>
<keyword evidence="3" id="KW-0963">Cytoplasm</keyword>
<keyword evidence="6" id="KW-0862">Zinc</keyword>
<dbReference type="PANTHER" id="PTHR33202">
    <property type="entry name" value="ZINC UPTAKE REGULATION PROTEIN"/>
    <property type="match status" value="1"/>
</dbReference>
<evidence type="ECO:0000256" key="1">
    <source>
        <dbReference type="ARBA" id="ARBA00004496"/>
    </source>
</evidence>
<keyword evidence="9" id="KW-0238">DNA-binding</keyword>
<evidence type="ECO:0000313" key="12">
    <source>
        <dbReference type="Proteomes" id="UP001555826"/>
    </source>
</evidence>
<evidence type="ECO:0000313" key="11">
    <source>
        <dbReference type="EMBL" id="MEW9265180.1"/>
    </source>
</evidence>
<dbReference type="InterPro" id="IPR002481">
    <property type="entry name" value="FUR"/>
</dbReference>
<comment type="similarity">
    <text evidence="2">Belongs to the Fur family.</text>
</comment>
<organism evidence="11 12">
    <name type="scientific">Kineococcus endophyticus</name>
    <dbReference type="NCBI Taxonomy" id="1181883"/>
    <lineage>
        <taxon>Bacteria</taxon>
        <taxon>Bacillati</taxon>
        <taxon>Actinomycetota</taxon>
        <taxon>Actinomycetes</taxon>
        <taxon>Kineosporiales</taxon>
        <taxon>Kineosporiaceae</taxon>
        <taxon>Kineococcus</taxon>
    </lineage>
</organism>
<accession>A0ABV3P6L0</accession>
<dbReference type="Pfam" id="PF01475">
    <property type="entry name" value="FUR"/>
    <property type="match status" value="1"/>
</dbReference>
<dbReference type="CDD" id="cd07153">
    <property type="entry name" value="Fur_like"/>
    <property type="match status" value="1"/>
</dbReference>
<comment type="subcellular location">
    <subcellularLocation>
        <location evidence="1">Cytoplasm</location>
    </subcellularLocation>
</comment>
<gene>
    <name evidence="11" type="ORF">AB1207_10510</name>
</gene>
<evidence type="ECO:0000256" key="10">
    <source>
        <dbReference type="ARBA" id="ARBA00023163"/>
    </source>
</evidence>
<dbReference type="InterPro" id="IPR036388">
    <property type="entry name" value="WH-like_DNA-bd_sf"/>
</dbReference>
<evidence type="ECO:0000256" key="4">
    <source>
        <dbReference type="ARBA" id="ARBA00022491"/>
    </source>
</evidence>
<protein>
    <submittedName>
        <fullName evidence="11">Fur family transcriptional regulator</fullName>
    </submittedName>
</protein>
<keyword evidence="5" id="KW-0479">Metal-binding</keyword>
<keyword evidence="12" id="KW-1185">Reference proteome</keyword>
<evidence type="ECO:0000256" key="9">
    <source>
        <dbReference type="ARBA" id="ARBA00023125"/>
    </source>
</evidence>